<dbReference type="Gene3D" id="2.170.130.10">
    <property type="entry name" value="TonB-dependent receptor, plug domain"/>
    <property type="match status" value="1"/>
</dbReference>
<comment type="subcellular location">
    <subcellularLocation>
        <location evidence="1 9">Cell outer membrane</location>
        <topology evidence="1 9">Multi-pass membrane protein</topology>
    </subcellularLocation>
</comment>
<gene>
    <name evidence="13" type="ORF">GF068_16830</name>
</gene>
<feature type="region of interest" description="Disordered" evidence="10">
    <location>
        <begin position="137"/>
        <end position="217"/>
    </location>
</feature>
<feature type="compositionally biased region" description="Basic and acidic residues" evidence="10">
    <location>
        <begin position="160"/>
        <end position="181"/>
    </location>
</feature>
<evidence type="ECO:0000256" key="11">
    <source>
        <dbReference type="SAM" id="SignalP"/>
    </source>
</evidence>
<feature type="chain" id="PRO_5027047385" evidence="11">
    <location>
        <begin position="47"/>
        <end position="882"/>
    </location>
</feature>
<dbReference type="PROSITE" id="PS52016">
    <property type="entry name" value="TONB_DEPENDENT_REC_3"/>
    <property type="match status" value="1"/>
</dbReference>
<protein>
    <submittedName>
        <fullName evidence="13">TonB-dependent receptor plug domain-containing protein</fullName>
    </submittedName>
</protein>
<evidence type="ECO:0000313" key="14">
    <source>
        <dbReference type="Proteomes" id="UP000440224"/>
    </source>
</evidence>
<dbReference type="InterPro" id="IPR012910">
    <property type="entry name" value="Plug_dom"/>
</dbReference>
<evidence type="ECO:0000256" key="8">
    <source>
        <dbReference type="PROSITE-ProRule" id="PRU00339"/>
    </source>
</evidence>
<feature type="domain" description="TonB-dependent receptor plug" evidence="12">
    <location>
        <begin position="238"/>
        <end position="347"/>
    </location>
</feature>
<dbReference type="InterPro" id="IPR019734">
    <property type="entry name" value="TPR_rpt"/>
</dbReference>
<dbReference type="RefSeq" id="WP_153820384.1">
    <property type="nucleotide sequence ID" value="NZ_WJIE01000004.1"/>
</dbReference>
<dbReference type="Pfam" id="PF07715">
    <property type="entry name" value="Plug"/>
    <property type="match status" value="1"/>
</dbReference>
<evidence type="ECO:0000256" key="1">
    <source>
        <dbReference type="ARBA" id="ARBA00004571"/>
    </source>
</evidence>
<dbReference type="SUPFAM" id="SSF56935">
    <property type="entry name" value="Porins"/>
    <property type="match status" value="1"/>
</dbReference>
<evidence type="ECO:0000256" key="6">
    <source>
        <dbReference type="ARBA" id="ARBA00023136"/>
    </source>
</evidence>
<dbReference type="InterPro" id="IPR036942">
    <property type="entry name" value="Beta-barrel_TonB_sf"/>
</dbReference>
<feature type="repeat" description="TPR" evidence="8">
    <location>
        <begin position="85"/>
        <end position="118"/>
    </location>
</feature>
<keyword evidence="2 9" id="KW-0813">Transport</keyword>
<dbReference type="InterPro" id="IPR037066">
    <property type="entry name" value="Plug_dom_sf"/>
</dbReference>
<dbReference type="GO" id="GO:0044718">
    <property type="term" value="P:siderophore transmembrane transport"/>
    <property type="evidence" value="ECO:0007669"/>
    <property type="project" value="TreeGrafter"/>
</dbReference>
<evidence type="ECO:0000259" key="12">
    <source>
        <dbReference type="Pfam" id="PF07715"/>
    </source>
</evidence>
<dbReference type="Pfam" id="PF13181">
    <property type="entry name" value="TPR_8"/>
    <property type="match status" value="1"/>
</dbReference>
<dbReference type="Gene3D" id="1.25.40.10">
    <property type="entry name" value="Tetratricopeptide repeat domain"/>
    <property type="match status" value="1"/>
</dbReference>
<dbReference type="OrthoDB" id="9763670at2"/>
<dbReference type="SUPFAM" id="SSF48452">
    <property type="entry name" value="TPR-like"/>
    <property type="match status" value="1"/>
</dbReference>
<evidence type="ECO:0000256" key="9">
    <source>
        <dbReference type="PROSITE-ProRule" id="PRU01360"/>
    </source>
</evidence>
<keyword evidence="14" id="KW-1185">Reference proteome</keyword>
<feature type="signal peptide" evidence="11">
    <location>
        <begin position="1"/>
        <end position="46"/>
    </location>
</feature>
<dbReference type="PANTHER" id="PTHR30069:SF29">
    <property type="entry name" value="HEMOGLOBIN AND HEMOGLOBIN-HAPTOGLOBIN-BINDING PROTEIN 1-RELATED"/>
    <property type="match status" value="1"/>
</dbReference>
<dbReference type="GO" id="GO:0015344">
    <property type="term" value="F:siderophore uptake transmembrane transporter activity"/>
    <property type="evidence" value="ECO:0007669"/>
    <property type="project" value="TreeGrafter"/>
</dbReference>
<reference evidence="13 14" key="1">
    <citation type="submission" date="2019-10" db="EMBL/GenBank/DDBJ databases">
        <title>A soil myxobacterium in the family Polyangiaceae.</title>
        <authorList>
            <person name="Li Y."/>
            <person name="Wang J."/>
        </authorList>
    </citation>
    <scope>NUCLEOTIDE SEQUENCE [LARGE SCALE GENOMIC DNA]</scope>
    <source>
        <strain evidence="13 14">DSM 14734</strain>
    </source>
</reference>
<evidence type="ECO:0000256" key="2">
    <source>
        <dbReference type="ARBA" id="ARBA00022448"/>
    </source>
</evidence>
<dbReference type="Gene3D" id="2.40.170.20">
    <property type="entry name" value="TonB-dependent receptor, beta-barrel domain"/>
    <property type="match status" value="1"/>
</dbReference>
<evidence type="ECO:0000256" key="7">
    <source>
        <dbReference type="ARBA" id="ARBA00023237"/>
    </source>
</evidence>
<dbReference type="EMBL" id="WJIE01000004">
    <property type="protein sequence ID" value="MRG93563.1"/>
    <property type="molecule type" value="Genomic_DNA"/>
</dbReference>
<organism evidence="13 14">
    <name type="scientific">Polyangium spumosum</name>
    <dbReference type="NCBI Taxonomy" id="889282"/>
    <lineage>
        <taxon>Bacteria</taxon>
        <taxon>Pseudomonadati</taxon>
        <taxon>Myxococcota</taxon>
        <taxon>Polyangia</taxon>
        <taxon>Polyangiales</taxon>
        <taxon>Polyangiaceae</taxon>
        <taxon>Polyangium</taxon>
    </lineage>
</organism>
<name>A0A6N7PNB6_9BACT</name>
<proteinExistence type="inferred from homology"/>
<dbReference type="InterPro" id="IPR011990">
    <property type="entry name" value="TPR-like_helical_dom_sf"/>
</dbReference>
<dbReference type="InterPro" id="IPR039426">
    <property type="entry name" value="TonB-dep_rcpt-like"/>
</dbReference>
<keyword evidence="8" id="KW-0802">TPR repeat</keyword>
<keyword evidence="5 11" id="KW-0732">Signal</keyword>
<evidence type="ECO:0000313" key="13">
    <source>
        <dbReference type="EMBL" id="MRG93563.1"/>
    </source>
</evidence>
<evidence type="ECO:0000256" key="4">
    <source>
        <dbReference type="ARBA" id="ARBA00022692"/>
    </source>
</evidence>
<dbReference type="PROSITE" id="PS50005">
    <property type="entry name" value="TPR"/>
    <property type="match status" value="1"/>
</dbReference>
<evidence type="ECO:0000256" key="5">
    <source>
        <dbReference type="ARBA" id="ARBA00022729"/>
    </source>
</evidence>
<dbReference type="PANTHER" id="PTHR30069">
    <property type="entry name" value="TONB-DEPENDENT OUTER MEMBRANE RECEPTOR"/>
    <property type="match status" value="1"/>
</dbReference>
<sequence length="882" mass="96938">MSPEPSSAHRDAPSASAKPRRSRTTRALVALALAFATALASGPAMADARTEARRHFRAGMELISKGKYDEGIKELELANEILPHPNVLFNIARAHAEAGNLEQAINAYKQYVASDPPDRAESAQILKQLEEKLALQRAEQAKATEPPKTGDGVASPGDTKPGDTKPGDTKPGDTKPGDTKPGDTSAGDTKPGDTSAGDTKPGDEQAQADVNKIVGKARDEDVYRETVITASRGAQSPLDSPNSTTIITRQDIRLSGITRIPELLRRVPGMDVMQITGGDTNVSMRGFNSRLANKLLVLINGQRPAYNDILGSTFWETLSIDVDQIERIEVVRGPGSALYGANAFAGVVNIITIAPGEGRTGFRVGYGDTGQGYGSAWATGRDGDFGYRASVGYTRYPRWTREVQNGRQDITVFDPNQNLGAENLRVDIRMSQRFKNNRELQIGGGFARSDFDVYGIGPFNDYRARFDNSDITALFRTENFSARVFYTRIAAQTSSNHDYYGHTLFPSQANQNVVDAELNFYKDVTWPRSVEHSLRGGAAYRMKSITWTYLRDDTPLEHWGSLFLQDTLRFGKSVQLVVSGRADYVPYLQNVKVSPRGSLIIKPTELQSIRVSGSTAFRNTTFLESYLDLPIQLQLPGVELISASQRYEDPAFRLRPESIITAEASYLNQMSDRFEFEATAYYNRITDLIQLAGERPLTLSNRADGLGGLNPETGRYTVGFGGWLNRCDIQNVFGGEVGTRVYPVEGLDIFANYALNLSSQELPDGCTQPTDQRTSRHKINAGVQLRTKPGIDGEITFHYQSAQNWGEQVSTLSGIRVQYFDVPGYALLNGRIGYRFPIAGTTGEVSLVVYNALAGLADEAPQMHPFGNRVGRRVMGYFQHTL</sequence>
<dbReference type="Proteomes" id="UP000440224">
    <property type="component" value="Unassembled WGS sequence"/>
</dbReference>
<keyword evidence="13" id="KW-0675">Receptor</keyword>
<comment type="similarity">
    <text evidence="9">Belongs to the TonB-dependent receptor family.</text>
</comment>
<keyword evidence="4 9" id="KW-0812">Transmembrane</keyword>
<evidence type="ECO:0000256" key="3">
    <source>
        <dbReference type="ARBA" id="ARBA00022452"/>
    </source>
</evidence>
<keyword evidence="6 9" id="KW-0472">Membrane</keyword>
<keyword evidence="7 9" id="KW-0998">Cell outer membrane</keyword>
<dbReference type="AlphaFoldDB" id="A0A6N7PNB6"/>
<feature type="region of interest" description="Disordered" evidence="10">
    <location>
        <begin position="1"/>
        <end position="23"/>
    </location>
</feature>
<accession>A0A6N7PNB6</accession>
<dbReference type="GO" id="GO:0009279">
    <property type="term" value="C:cell outer membrane"/>
    <property type="evidence" value="ECO:0007669"/>
    <property type="project" value="UniProtKB-SubCell"/>
</dbReference>
<comment type="caution">
    <text evidence="13">The sequence shown here is derived from an EMBL/GenBank/DDBJ whole genome shotgun (WGS) entry which is preliminary data.</text>
</comment>
<keyword evidence="3 9" id="KW-1134">Transmembrane beta strand</keyword>
<evidence type="ECO:0000256" key="10">
    <source>
        <dbReference type="SAM" id="MobiDB-lite"/>
    </source>
</evidence>